<organism evidence="1 2">
    <name type="scientific">Zalaria obscura</name>
    <dbReference type="NCBI Taxonomy" id="2024903"/>
    <lineage>
        <taxon>Eukaryota</taxon>
        <taxon>Fungi</taxon>
        <taxon>Dikarya</taxon>
        <taxon>Ascomycota</taxon>
        <taxon>Pezizomycotina</taxon>
        <taxon>Dothideomycetes</taxon>
        <taxon>Dothideomycetidae</taxon>
        <taxon>Dothideales</taxon>
        <taxon>Zalariaceae</taxon>
        <taxon>Zalaria</taxon>
    </lineage>
</organism>
<evidence type="ECO:0000313" key="2">
    <source>
        <dbReference type="Proteomes" id="UP001320706"/>
    </source>
</evidence>
<dbReference type="Proteomes" id="UP001320706">
    <property type="component" value="Unassembled WGS sequence"/>
</dbReference>
<reference evidence="1" key="1">
    <citation type="submission" date="2024-02" db="EMBL/GenBank/DDBJ databases">
        <title>Metagenome Assembled Genome of Zalaria obscura JY119.</title>
        <authorList>
            <person name="Vighnesh L."/>
            <person name="Jagadeeshwari U."/>
            <person name="Venkata Ramana C."/>
            <person name="Sasikala C."/>
        </authorList>
    </citation>
    <scope>NUCLEOTIDE SEQUENCE</scope>
    <source>
        <strain evidence="1">JY119</strain>
    </source>
</reference>
<protein>
    <submittedName>
        <fullName evidence="1">Uncharacterized protein</fullName>
    </submittedName>
</protein>
<evidence type="ECO:0000313" key="1">
    <source>
        <dbReference type="EMBL" id="KAK8217509.1"/>
    </source>
</evidence>
<gene>
    <name evidence="1" type="ORF">M8818_001267</name>
</gene>
<accession>A0ACC3SL58</accession>
<dbReference type="EMBL" id="JAMKPW020000005">
    <property type="protein sequence ID" value="KAK8217509.1"/>
    <property type="molecule type" value="Genomic_DNA"/>
</dbReference>
<comment type="caution">
    <text evidence="1">The sequence shown here is derived from an EMBL/GenBank/DDBJ whole genome shotgun (WGS) entry which is preliminary data.</text>
</comment>
<name>A0ACC3SL58_9PEZI</name>
<proteinExistence type="predicted"/>
<sequence length="335" mass="37695">MPGSESHDGSRKPRSMSQDHGFVASFQRFWQKYYASDYLGLALLLAAYIILQFFVDPFHRMFSLDDKRIQYPHAEVERVPVTWLFVYAASVPAAVLLGWAALVRPEIHKIHVTMLGFGISLILTSFVTDANDTPLHQLVTFEVCTEADHHVLHDGWRSFPSGHSSFAFSGLGYLGFFFTSQLHVVRPRADLARVLIAAAPFLAAMLIAVSRLEDYRHDVFDVVVGSSLGLALAYFNWRRYYPALSSRNCATPHPSPVEGNPVAFSRIRDEEEGLRNAEEFELSDEDAHFSLDSKMPVLASQWQLMAVRYQAFCMAVKVAARAQPMPFGEVRCCAK</sequence>
<keyword evidence="2" id="KW-1185">Reference proteome</keyword>